<evidence type="ECO:0000313" key="7">
    <source>
        <dbReference type="Proteomes" id="UP000524246"/>
    </source>
</evidence>
<feature type="transmembrane region" description="Helical" evidence="4">
    <location>
        <begin position="308"/>
        <end position="327"/>
    </location>
</feature>
<feature type="transmembrane region" description="Helical" evidence="4">
    <location>
        <begin position="333"/>
        <end position="355"/>
    </location>
</feature>
<evidence type="ECO:0000256" key="1">
    <source>
        <dbReference type="ARBA" id="ARBA00022692"/>
    </source>
</evidence>
<dbReference type="PANTHER" id="PTHR23526:SF2">
    <property type="entry name" value="MAJOR FACILITATOR SUPERFAMILY (MFS) PROFILE DOMAIN-CONTAINING PROTEIN"/>
    <property type="match status" value="1"/>
</dbReference>
<accession>A0A7X9FV08</accession>
<organism evidence="6 7">
    <name type="scientific">SAR324 cluster bacterium</name>
    <dbReference type="NCBI Taxonomy" id="2024889"/>
    <lineage>
        <taxon>Bacteria</taxon>
        <taxon>Deltaproteobacteria</taxon>
        <taxon>SAR324 cluster</taxon>
    </lineage>
</organism>
<reference evidence="6 7" key="1">
    <citation type="journal article" date="2020" name="Biotechnol. Biofuels">
        <title>New insights from the biogas microbiome by comprehensive genome-resolved metagenomics of nearly 1600 species originating from multiple anaerobic digesters.</title>
        <authorList>
            <person name="Campanaro S."/>
            <person name="Treu L."/>
            <person name="Rodriguez-R L.M."/>
            <person name="Kovalovszki A."/>
            <person name="Ziels R.M."/>
            <person name="Maus I."/>
            <person name="Zhu X."/>
            <person name="Kougias P.G."/>
            <person name="Basile A."/>
            <person name="Luo G."/>
            <person name="Schluter A."/>
            <person name="Konstantinidis K.T."/>
            <person name="Angelidaki I."/>
        </authorList>
    </citation>
    <scope>NUCLEOTIDE SEQUENCE [LARGE SCALE GENOMIC DNA]</scope>
    <source>
        <strain evidence="6">AS27yjCOA_65</strain>
    </source>
</reference>
<evidence type="ECO:0000259" key="5">
    <source>
        <dbReference type="PROSITE" id="PS50850"/>
    </source>
</evidence>
<feature type="transmembrane region" description="Helical" evidence="4">
    <location>
        <begin position="59"/>
        <end position="80"/>
    </location>
</feature>
<feature type="transmembrane region" description="Helical" evidence="4">
    <location>
        <begin position="275"/>
        <end position="296"/>
    </location>
</feature>
<keyword evidence="2 4" id="KW-1133">Transmembrane helix</keyword>
<feature type="transmembrane region" description="Helical" evidence="4">
    <location>
        <begin position="120"/>
        <end position="147"/>
    </location>
</feature>
<feature type="transmembrane region" description="Helical" evidence="4">
    <location>
        <begin position="408"/>
        <end position="428"/>
    </location>
</feature>
<evidence type="ECO:0000256" key="3">
    <source>
        <dbReference type="ARBA" id="ARBA00023136"/>
    </source>
</evidence>
<sequence length="485" mass="54383">MTEIRSQEEIPDKKHDIDRILDDQSLKASVEECAYASLMVGSGENFLAPYAIFLKATNFQLGLLSSLPLLLGAISQLIGVWLSELSPSRLKIILRCVLVQSLVWLPISVLYFFAGQSPQAVWLLILLYGAYFISGNLAAPAWSSLIGDLSPADIRGRFFGLRNEKSSIVMLLTLIGAGALLEVFTWLGYRGFGFLLLFFCAFAGRMVSLHYLSLHRDPHYIVEAHAKFSYYKFLKRSFKSNFARFVYFVSAISFSVMIAGPFFAPYMLNVLGFSYFTYSLMTVTTLATMFLTARYWGKLADKYGNKSILRLCAIGVTINPLLYLVWSSVVGCLFISAFAGIVWAGYNLAVSNFLFDAVTPPKRSRCVAYQAITNAVFLFAGSLFGAWLLNVLPSWFPFHHGIWTPDSAYLQIFFISVIFRAVACYFLLSTFREVREVASIRQTELFIKFISVLPYVGSSIDYFFGRRSRERKALGKSSSGTPTTS</sequence>
<dbReference type="Gene3D" id="1.20.1250.20">
    <property type="entry name" value="MFS general substrate transporter like domains"/>
    <property type="match status" value="2"/>
</dbReference>
<dbReference type="InterPro" id="IPR011701">
    <property type="entry name" value="MFS"/>
</dbReference>
<dbReference type="GO" id="GO:0022857">
    <property type="term" value="F:transmembrane transporter activity"/>
    <property type="evidence" value="ECO:0007669"/>
    <property type="project" value="InterPro"/>
</dbReference>
<dbReference type="InterPro" id="IPR036259">
    <property type="entry name" value="MFS_trans_sf"/>
</dbReference>
<feature type="transmembrane region" description="Helical" evidence="4">
    <location>
        <begin position="367"/>
        <end position="388"/>
    </location>
</feature>
<dbReference type="PANTHER" id="PTHR23526">
    <property type="entry name" value="INTEGRAL MEMBRANE TRANSPORT PROTEIN-RELATED"/>
    <property type="match status" value="1"/>
</dbReference>
<name>A0A7X9FV08_9DELT</name>
<dbReference type="Pfam" id="PF07690">
    <property type="entry name" value="MFS_1"/>
    <property type="match status" value="1"/>
</dbReference>
<dbReference type="InterPro" id="IPR020846">
    <property type="entry name" value="MFS_dom"/>
</dbReference>
<evidence type="ECO:0000256" key="4">
    <source>
        <dbReference type="SAM" id="Phobius"/>
    </source>
</evidence>
<dbReference type="EMBL" id="JAAZON010000666">
    <property type="protein sequence ID" value="NMC64406.1"/>
    <property type="molecule type" value="Genomic_DNA"/>
</dbReference>
<evidence type="ECO:0000256" key="2">
    <source>
        <dbReference type="ARBA" id="ARBA00022989"/>
    </source>
</evidence>
<dbReference type="AlphaFoldDB" id="A0A7X9FV08"/>
<protein>
    <submittedName>
        <fullName evidence="6">MFS transporter</fullName>
    </submittedName>
</protein>
<proteinExistence type="predicted"/>
<comment type="caution">
    <text evidence="6">The sequence shown here is derived from an EMBL/GenBank/DDBJ whole genome shotgun (WGS) entry which is preliminary data.</text>
</comment>
<feature type="transmembrane region" description="Helical" evidence="4">
    <location>
        <begin position="168"/>
        <end position="187"/>
    </location>
</feature>
<feature type="transmembrane region" description="Helical" evidence="4">
    <location>
        <begin position="193"/>
        <end position="212"/>
    </location>
</feature>
<keyword evidence="1 4" id="KW-0812">Transmembrane</keyword>
<dbReference type="SUPFAM" id="SSF103473">
    <property type="entry name" value="MFS general substrate transporter"/>
    <property type="match status" value="1"/>
</dbReference>
<feature type="transmembrane region" description="Helical" evidence="4">
    <location>
        <begin position="92"/>
        <end position="114"/>
    </location>
</feature>
<evidence type="ECO:0000313" key="6">
    <source>
        <dbReference type="EMBL" id="NMC64406.1"/>
    </source>
</evidence>
<gene>
    <name evidence="6" type="ORF">GYA55_14675</name>
</gene>
<keyword evidence="3 4" id="KW-0472">Membrane</keyword>
<dbReference type="InterPro" id="IPR052528">
    <property type="entry name" value="Sugar_transport-like"/>
</dbReference>
<dbReference type="Proteomes" id="UP000524246">
    <property type="component" value="Unassembled WGS sequence"/>
</dbReference>
<dbReference type="PROSITE" id="PS50850">
    <property type="entry name" value="MFS"/>
    <property type="match status" value="1"/>
</dbReference>
<feature type="transmembrane region" description="Helical" evidence="4">
    <location>
        <begin position="242"/>
        <end position="263"/>
    </location>
</feature>
<feature type="domain" description="Major facilitator superfamily (MFS) profile" evidence="5">
    <location>
        <begin position="239"/>
        <end position="485"/>
    </location>
</feature>